<dbReference type="PATRIC" id="fig|1631356.3.peg.1542"/>
<feature type="domain" description="VOC" evidence="1">
    <location>
        <begin position="4"/>
        <end position="125"/>
    </location>
</feature>
<dbReference type="InterPro" id="IPR029068">
    <property type="entry name" value="Glyas_Bleomycin-R_OHBP_Dase"/>
</dbReference>
<name>A0A0L6CHM4_9MICO</name>
<dbReference type="EMBL" id="LAIR01000002">
    <property type="protein sequence ID" value="KNX37095.1"/>
    <property type="molecule type" value="Genomic_DNA"/>
</dbReference>
<gene>
    <name evidence="2" type="ORF">VV01_07955</name>
</gene>
<protein>
    <submittedName>
        <fullName evidence="2">Glyoxalase</fullName>
    </submittedName>
</protein>
<proteinExistence type="predicted"/>
<dbReference type="PANTHER" id="PTHR36503:SF1">
    <property type="entry name" value="BLR2520 PROTEIN"/>
    <property type="match status" value="1"/>
</dbReference>
<dbReference type="AlphaFoldDB" id="A0A0L6CHM4"/>
<evidence type="ECO:0000313" key="3">
    <source>
        <dbReference type="Proteomes" id="UP000037397"/>
    </source>
</evidence>
<dbReference type="OrthoDB" id="9798430at2"/>
<dbReference type="InterPro" id="IPR004360">
    <property type="entry name" value="Glyas_Fos-R_dOase_dom"/>
</dbReference>
<sequence length="145" mass="15932">MEQRLNFVTLAVADLDRTRAFYVAGLGWQPVFDEQDVIFLPLAPGLVLSLWERASFVAEVGEPSSGLAPITLAHNVIGAAEVDQVLDDARAAGSPEVHDGEQREWGGYTGYFADPDGFRWEVAHNPSPLGEELVAQSRRWLRARG</sequence>
<reference evidence="3" key="1">
    <citation type="submission" date="2015-03" db="EMBL/GenBank/DDBJ databases">
        <title>Luteipulveratus halotolerans sp. nov., a novel actinobacterium (Dermacoccaceae) from Sarawak, Malaysia.</title>
        <authorList>
            <person name="Juboi H."/>
            <person name="Basik A."/>
            <person name="Shamsul S.S."/>
            <person name="Arnold P."/>
            <person name="Schmitt E.K."/>
            <person name="Sanglier J.-J."/>
            <person name="Yeo T."/>
        </authorList>
    </citation>
    <scope>NUCLEOTIDE SEQUENCE [LARGE SCALE GENOMIC DNA]</scope>
    <source>
        <strain evidence="3">C296001</strain>
    </source>
</reference>
<dbReference type="PROSITE" id="PS51819">
    <property type="entry name" value="VOC"/>
    <property type="match status" value="1"/>
</dbReference>
<dbReference type="Pfam" id="PF00903">
    <property type="entry name" value="Glyoxalase"/>
    <property type="match status" value="1"/>
</dbReference>
<dbReference type="Proteomes" id="UP000037397">
    <property type="component" value="Unassembled WGS sequence"/>
</dbReference>
<organism evidence="2 3">
    <name type="scientific">Luteipulveratus halotolerans</name>
    <dbReference type="NCBI Taxonomy" id="1631356"/>
    <lineage>
        <taxon>Bacteria</taxon>
        <taxon>Bacillati</taxon>
        <taxon>Actinomycetota</taxon>
        <taxon>Actinomycetes</taxon>
        <taxon>Micrococcales</taxon>
        <taxon>Dermacoccaceae</taxon>
        <taxon>Luteipulveratus</taxon>
    </lineage>
</organism>
<evidence type="ECO:0000259" key="1">
    <source>
        <dbReference type="PROSITE" id="PS51819"/>
    </source>
</evidence>
<dbReference type="PANTHER" id="PTHR36503">
    <property type="entry name" value="BLR2520 PROTEIN"/>
    <property type="match status" value="1"/>
</dbReference>
<dbReference type="SUPFAM" id="SSF54593">
    <property type="entry name" value="Glyoxalase/Bleomycin resistance protein/Dihydroxybiphenyl dioxygenase"/>
    <property type="match status" value="1"/>
</dbReference>
<dbReference type="RefSeq" id="WP_050669417.1">
    <property type="nucleotide sequence ID" value="NZ_LAIR01000002.1"/>
</dbReference>
<keyword evidence="3" id="KW-1185">Reference proteome</keyword>
<comment type="caution">
    <text evidence="2">The sequence shown here is derived from an EMBL/GenBank/DDBJ whole genome shotgun (WGS) entry which is preliminary data.</text>
</comment>
<dbReference type="Gene3D" id="3.10.180.10">
    <property type="entry name" value="2,3-Dihydroxybiphenyl 1,2-Dioxygenase, domain 1"/>
    <property type="match status" value="1"/>
</dbReference>
<dbReference type="InterPro" id="IPR037523">
    <property type="entry name" value="VOC_core"/>
</dbReference>
<evidence type="ECO:0000313" key="2">
    <source>
        <dbReference type="EMBL" id="KNX37095.1"/>
    </source>
</evidence>
<dbReference type="STRING" id="1631356.VV01_07955"/>
<accession>A0A0L6CHM4</accession>